<dbReference type="Pfam" id="PF07534">
    <property type="entry name" value="TLD"/>
    <property type="match status" value="1"/>
</dbReference>
<feature type="non-terminal residue" evidence="2">
    <location>
        <position position="162"/>
    </location>
</feature>
<reference evidence="2 3" key="1">
    <citation type="submission" date="2018-06" db="EMBL/GenBank/DDBJ databases">
        <title>Comparative genomics reveals the genomic features of Rhizophagus irregularis, R. cerebriforme, R. diaphanum and Gigaspora rosea, and their symbiotic lifestyle signature.</title>
        <authorList>
            <person name="Morin E."/>
            <person name="San Clemente H."/>
            <person name="Chen E.C.H."/>
            <person name="De La Providencia I."/>
            <person name="Hainaut M."/>
            <person name="Kuo A."/>
            <person name="Kohler A."/>
            <person name="Murat C."/>
            <person name="Tang N."/>
            <person name="Roy S."/>
            <person name="Loubradou J."/>
            <person name="Henrissat B."/>
            <person name="Grigoriev I.V."/>
            <person name="Corradi N."/>
            <person name="Roux C."/>
            <person name="Martin F.M."/>
        </authorList>
    </citation>
    <scope>NUCLEOTIDE SEQUENCE [LARGE SCALE GENOMIC DNA]</scope>
    <source>
        <strain evidence="2 3">DAOM 194757</strain>
    </source>
</reference>
<organism evidence="2 3">
    <name type="scientific">Gigaspora rosea</name>
    <dbReference type="NCBI Taxonomy" id="44941"/>
    <lineage>
        <taxon>Eukaryota</taxon>
        <taxon>Fungi</taxon>
        <taxon>Fungi incertae sedis</taxon>
        <taxon>Mucoromycota</taxon>
        <taxon>Glomeromycotina</taxon>
        <taxon>Glomeromycetes</taxon>
        <taxon>Diversisporales</taxon>
        <taxon>Gigasporaceae</taxon>
        <taxon>Gigaspora</taxon>
    </lineage>
</organism>
<dbReference type="OrthoDB" id="2416330at2759"/>
<dbReference type="AlphaFoldDB" id="A0A397U815"/>
<dbReference type="InterPro" id="IPR006571">
    <property type="entry name" value="TLDc_dom"/>
</dbReference>
<evidence type="ECO:0000313" key="2">
    <source>
        <dbReference type="EMBL" id="RIB06412.1"/>
    </source>
</evidence>
<evidence type="ECO:0000259" key="1">
    <source>
        <dbReference type="PROSITE" id="PS51886"/>
    </source>
</evidence>
<gene>
    <name evidence="2" type="ORF">C2G38_2116137</name>
</gene>
<accession>A0A397U815</accession>
<name>A0A397U815_9GLOM</name>
<dbReference type="Proteomes" id="UP000266673">
    <property type="component" value="Unassembled WGS sequence"/>
</dbReference>
<sequence>MSGDDIFNYVQPYQQIFEKKLWKNITKKFITNEPITSTVLPPRVILIPILPTRITESSRVINDTHAAEIASWVDRKANPYSVRDNPYEFKLLLRGTRDGFTKNSFWNLCDKQAHLVVVMKVKGTDEILGGYNPVGWDKPSTNEAVNFYAKNCNDSFVFSLRN</sequence>
<dbReference type="EMBL" id="QKWP01001821">
    <property type="protein sequence ID" value="RIB06412.1"/>
    <property type="molecule type" value="Genomic_DNA"/>
</dbReference>
<evidence type="ECO:0000313" key="3">
    <source>
        <dbReference type="Proteomes" id="UP000266673"/>
    </source>
</evidence>
<keyword evidence="3" id="KW-1185">Reference proteome</keyword>
<proteinExistence type="predicted"/>
<protein>
    <recommendedName>
        <fullName evidence="1">TLDc domain-containing protein</fullName>
    </recommendedName>
</protein>
<comment type="caution">
    <text evidence="2">The sequence shown here is derived from an EMBL/GenBank/DDBJ whole genome shotgun (WGS) entry which is preliminary data.</text>
</comment>
<feature type="domain" description="TLDc" evidence="1">
    <location>
        <begin position="59"/>
        <end position="162"/>
    </location>
</feature>
<dbReference type="PROSITE" id="PS51886">
    <property type="entry name" value="TLDC"/>
    <property type="match status" value="1"/>
</dbReference>